<name>A0A7J9G5P5_9ROSI</name>
<feature type="non-terminal residue" evidence="3">
    <location>
        <position position="450"/>
    </location>
</feature>
<dbReference type="InterPro" id="IPR044824">
    <property type="entry name" value="MAIN-like"/>
</dbReference>
<gene>
    <name evidence="3" type="ORF">Gohar_017381</name>
</gene>
<feature type="compositionally biased region" description="Polar residues" evidence="1">
    <location>
        <begin position="431"/>
        <end position="440"/>
    </location>
</feature>
<feature type="domain" description="Aminotransferase-like plant mobile" evidence="2">
    <location>
        <begin position="28"/>
        <end position="283"/>
    </location>
</feature>
<dbReference type="AlphaFoldDB" id="A0A7J9G5P5"/>
<accession>A0A7J9G5P5</accession>
<dbReference type="InterPro" id="IPR019557">
    <property type="entry name" value="AminoTfrase-like_pln_mobile"/>
</dbReference>
<protein>
    <recommendedName>
        <fullName evidence="2">Aminotransferase-like plant mobile domain-containing protein</fullName>
    </recommendedName>
</protein>
<reference evidence="3 4" key="1">
    <citation type="journal article" date="2019" name="Genome Biol. Evol.">
        <title>Insights into the evolution of the New World diploid cottons (Gossypium, subgenus Houzingenia) based on genome sequencing.</title>
        <authorList>
            <person name="Grover C.E."/>
            <person name="Arick M.A. 2nd"/>
            <person name="Thrash A."/>
            <person name="Conover J.L."/>
            <person name="Sanders W.S."/>
            <person name="Peterson D.G."/>
            <person name="Frelichowski J.E."/>
            <person name="Scheffler J.A."/>
            <person name="Scheffler B.E."/>
            <person name="Wendel J.F."/>
        </authorList>
    </citation>
    <scope>NUCLEOTIDE SEQUENCE [LARGE SCALE GENOMIC DNA]</scope>
    <source>
        <strain evidence="3">0</strain>
        <tissue evidence="3">Leaf</tissue>
    </source>
</reference>
<dbReference type="PANTHER" id="PTHR46033:SF8">
    <property type="entry name" value="PROTEIN MAINTENANCE OF MERISTEMS-LIKE"/>
    <property type="match status" value="1"/>
</dbReference>
<feature type="region of interest" description="Disordered" evidence="1">
    <location>
        <begin position="333"/>
        <end position="365"/>
    </location>
</feature>
<comment type="caution">
    <text evidence="3">The sequence shown here is derived from an EMBL/GenBank/DDBJ whole genome shotgun (WGS) entry which is preliminary data.</text>
</comment>
<evidence type="ECO:0000256" key="1">
    <source>
        <dbReference type="SAM" id="MobiDB-lite"/>
    </source>
</evidence>
<proteinExistence type="predicted"/>
<dbReference type="Pfam" id="PF10536">
    <property type="entry name" value="PMD"/>
    <property type="match status" value="1"/>
</dbReference>
<evidence type="ECO:0000259" key="2">
    <source>
        <dbReference type="Pfam" id="PF10536"/>
    </source>
</evidence>
<dbReference type="OrthoDB" id="986911at2759"/>
<dbReference type="GO" id="GO:0010073">
    <property type="term" value="P:meristem maintenance"/>
    <property type="evidence" value="ECO:0007669"/>
    <property type="project" value="InterPro"/>
</dbReference>
<organism evidence="3 4">
    <name type="scientific">Gossypium harknessii</name>
    <dbReference type="NCBI Taxonomy" id="34285"/>
    <lineage>
        <taxon>Eukaryota</taxon>
        <taxon>Viridiplantae</taxon>
        <taxon>Streptophyta</taxon>
        <taxon>Embryophyta</taxon>
        <taxon>Tracheophyta</taxon>
        <taxon>Spermatophyta</taxon>
        <taxon>Magnoliopsida</taxon>
        <taxon>eudicotyledons</taxon>
        <taxon>Gunneridae</taxon>
        <taxon>Pentapetalae</taxon>
        <taxon>rosids</taxon>
        <taxon>malvids</taxon>
        <taxon>Malvales</taxon>
        <taxon>Malvaceae</taxon>
        <taxon>Malvoideae</taxon>
        <taxon>Gossypium</taxon>
    </lineage>
</organism>
<feature type="region of interest" description="Disordered" evidence="1">
    <location>
        <begin position="415"/>
        <end position="450"/>
    </location>
</feature>
<dbReference type="PANTHER" id="PTHR46033">
    <property type="entry name" value="PROTEIN MAIN-LIKE 2"/>
    <property type="match status" value="1"/>
</dbReference>
<dbReference type="EMBL" id="JABFAD010000002">
    <property type="protein sequence ID" value="MBA0792929.1"/>
    <property type="molecule type" value="Genomic_DNA"/>
</dbReference>
<dbReference type="Proteomes" id="UP000593560">
    <property type="component" value="Unassembled WGS sequence"/>
</dbReference>
<evidence type="ECO:0000313" key="3">
    <source>
        <dbReference type="EMBL" id="MBA0792929.1"/>
    </source>
</evidence>
<sequence>MSGPPSPLIENYLRKAGFWHVATIGRGCKVDSKLISALIERWRPKTHIFHLPYGECTITLKDVKLQLGLPVDGSALTGSVQFADWRAVCYDLLGAILNNIYGDRIEMGWLRDTFPEPGNDSTEVERIQYVRAYILKMIGGYLMSDLSRNLIHLMWLLKLVDFRVASEFSWGSAMLATLYREMCGATTPTKAKIRDCLLLLQSWARLHFPFLRPRVDHPYTFSLITSYVGIPALEDIRLLLDQRSETQTPYEDPEIRAVIPDKSFQNLNIWHVLWSEYIKMWENRYDHIPTREQIIVLELTCAPDYMPWFRIYGKPYLLSEEQRRWQIRVKREQQGPLNSMRRDDSMGPSIAPTQSLGPMPQSMRPTSQPLQIMPGVYPSPYMYPNPYMFPFPSSMSGWNAWPSAYPFLMTTTQPTIYRPPSQEGSHEAPLGSSSHYQSPSPYGIQTPPPW</sequence>
<keyword evidence="4" id="KW-1185">Reference proteome</keyword>
<evidence type="ECO:0000313" key="4">
    <source>
        <dbReference type="Proteomes" id="UP000593560"/>
    </source>
</evidence>